<dbReference type="Pfam" id="PF00567">
    <property type="entry name" value="TUDOR"/>
    <property type="match status" value="1"/>
</dbReference>
<dbReference type="FunFam" id="2.30.30.140:FF:000018">
    <property type="entry name" value="Serine/threonine-protein kinase 31"/>
    <property type="match status" value="1"/>
</dbReference>
<dbReference type="EMBL" id="CAJHNH020001079">
    <property type="protein sequence ID" value="CAG5121400.1"/>
    <property type="molecule type" value="Genomic_DNA"/>
</dbReference>
<dbReference type="Proteomes" id="UP000678393">
    <property type="component" value="Unassembled WGS sequence"/>
</dbReference>
<proteinExistence type="predicted"/>
<dbReference type="PANTHER" id="PTHR22948">
    <property type="entry name" value="TUDOR DOMAIN CONTAINING PROTEIN"/>
    <property type="match status" value="1"/>
</dbReference>
<feature type="non-terminal residue" evidence="2">
    <location>
        <position position="119"/>
    </location>
</feature>
<name>A0A8S3Z1B1_9EUPU</name>
<dbReference type="InterPro" id="IPR050621">
    <property type="entry name" value="Tudor_domain_containing"/>
</dbReference>
<sequence>SKLQMFFSFAYSAEDIYLQRADMENLVYEIDDVLNKNCPNSSPPAVETIALNSLVAASYQNSWYRAQVLAVEKSAVKVYFIDYGNKEEVNVADLRPIPQDLPVMNTPSLAVRCAPRKTK</sequence>
<feature type="domain" description="Tudor" evidence="1">
    <location>
        <begin position="46"/>
        <end position="104"/>
    </location>
</feature>
<feature type="non-terminal residue" evidence="2">
    <location>
        <position position="1"/>
    </location>
</feature>
<protein>
    <recommendedName>
        <fullName evidence="1">Tudor domain-containing protein</fullName>
    </recommendedName>
</protein>
<keyword evidence="3" id="KW-1185">Reference proteome</keyword>
<evidence type="ECO:0000313" key="3">
    <source>
        <dbReference type="Proteomes" id="UP000678393"/>
    </source>
</evidence>
<dbReference type="Gene3D" id="2.30.30.140">
    <property type="match status" value="1"/>
</dbReference>
<comment type="caution">
    <text evidence="2">The sequence shown here is derived from an EMBL/GenBank/DDBJ whole genome shotgun (WGS) entry which is preliminary data.</text>
</comment>
<evidence type="ECO:0000259" key="1">
    <source>
        <dbReference type="PROSITE" id="PS50304"/>
    </source>
</evidence>
<dbReference type="SUPFAM" id="SSF63748">
    <property type="entry name" value="Tudor/PWWP/MBT"/>
    <property type="match status" value="1"/>
</dbReference>
<organism evidence="2 3">
    <name type="scientific">Candidula unifasciata</name>
    <dbReference type="NCBI Taxonomy" id="100452"/>
    <lineage>
        <taxon>Eukaryota</taxon>
        <taxon>Metazoa</taxon>
        <taxon>Spiralia</taxon>
        <taxon>Lophotrochozoa</taxon>
        <taxon>Mollusca</taxon>
        <taxon>Gastropoda</taxon>
        <taxon>Heterobranchia</taxon>
        <taxon>Euthyneura</taxon>
        <taxon>Panpulmonata</taxon>
        <taxon>Eupulmonata</taxon>
        <taxon>Stylommatophora</taxon>
        <taxon>Helicina</taxon>
        <taxon>Helicoidea</taxon>
        <taxon>Geomitridae</taxon>
        <taxon>Candidula</taxon>
    </lineage>
</organism>
<dbReference type="SMART" id="SM00333">
    <property type="entry name" value="TUDOR"/>
    <property type="match status" value="1"/>
</dbReference>
<reference evidence="2" key="1">
    <citation type="submission" date="2021-04" db="EMBL/GenBank/DDBJ databases">
        <authorList>
            <consortium name="Molecular Ecology Group"/>
        </authorList>
    </citation>
    <scope>NUCLEOTIDE SEQUENCE</scope>
</reference>
<dbReference type="PROSITE" id="PS50304">
    <property type="entry name" value="TUDOR"/>
    <property type="match status" value="1"/>
</dbReference>
<dbReference type="InterPro" id="IPR002999">
    <property type="entry name" value="Tudor"/>
</dbReference>
<accession>A0A8S3Z1B1</accession>
<dbReference type="OrthoDB" id="439808at2759"/>
<gene>
    <name evidence="2" type="ORF">CUNI_LOCUS6958</name>
</gene>
<dbReference type="AlphaFoldDB" id="A0A8S3Z1B1"/>
<evidence type="ECO:0000313" key="2">
    <source>
        <dbReference type="EMBL" id="CAG5121400.1"/>
    </source>
</evidence>
<dbReference type="PANTHER" id="PTHR22948:SF29">
    <property type="entry name" value="FI02030P-RELATED"/>
    <property type="match status" value="1"/>
</dbReference>